<dbReference type="CDD" id="cd00567">
    <property type="entry name" value="ACAD"/>
    <property type="match status" value="1"/>
</dbReference>
<comment type="cofactor">
    <cofactor evidence="1 6">
        <name>FAD</name>
        <dbReference type="ChEBI" id="CHEBI:57692"/>
    </cofactor>
</comment>
<keyword evidence="11" id="KW-1185">Reference proteome</keyword>
<evidence type="ECO:0000256" key="2">
    <source>
        <dbReference type="ARBA" id="ARBA00009347"/>
    </source>
</evidence>
<dbReference type="Gene3D" id="1.10.540.10">
    <property type="entry name" value="Acyl-CoA dehydrogenase/oxidase, N-terminal domain"/>
    <property type="match status" value="1"/>
</dbReference>
<organism evidence="10 11">
    <name type="scientific">Sphingomonas populi</name>
    <dbReference type="NCBI Taxonomy" id="2484750"/>
    <lineage>
        <taxon>Bacteria</taxon>
        <taxon>Pseudomonadati</taxon>
        <taxon>Pseudomonadota</taxon>
        <taxon>Alphaproteobacteria</taxon>
        <taxon>Sphingomonadales</taxon>
        <taxon>Sphingomonadaceae</taxon>
        <taxon>Sphingomonas</taxon>
    </lineage>
</organism>
<dbReference type="InterPro" id="IPR009100">
    <property type="entry name" value="AcylCoA_DH/oxidase_NM_dom_sf"/>
</dbReference>
<keyword evidence="3 6" id="KW-0285">Flavoprotein</keyword>
<evidence type="ECO:0000259" key="8">
    <source>
        <dbReference type="Pfam" id="PF02770"/>
    </source>
</evidence>
<feature type="domain" description="Acyl-CoA oxidase/dehydrogenase middle" evidence="8">
    <location>
        <begin position="124"/>
        <end position="214"/>
    </location>
</feature>
<comment type="similarity">
    <text evidence="2 6">Belongs to the acyl-CoA dehydrogenase family.</text>
</comment>
<dbReference type="GO" id="GO:0050660">
    <property type="term" value="F:flavin adenine dinucleotide binding"/>
    <property type="evidence" value="ECO:0007669"/>
    <property type="project" value="InterPro"/>
</dbReference>
<dbReference type="SUPFAM" id="SSF56645">
    <property type="entry name" value="Acyl-CoA dehydrogenase NM domain-like"/>
    <property type="match status" value="1"/>
</dbReference>
<dbReference type="Gene3D" id="1.20.140.10">
    <property type="entry name" value="Butyryl-CoA Dehydrogenase, subunit A, domain 3"/>
    <property type="match status" value="1"/>
</dbReference>
<dbReference type="Gene3D" id="2.40.110.10">
    <property type="entry name" value="Butyryl-CoA Dehydrogenase, subunit A, domain 2"/>
    <property type="match status" value="1"/>
</dbReference>
<gene>
    <name evidence="10" type="ORF">EWE75_17320</name>
</gene>
<dbReference type="SUPFAM" id="SSF47203">
    <property type="entry name" value="Acyl-CoA dehydrogenase C-terminal domain-like"/>
    <property type="match status" value="1"/>
</dbReference>
<dbReference type="OrthoDB" id="7328575at2"/>
<proteinExistence type="inferred from homology"/>
<evidence type="ECO:0000259" key="9">
    <source>
        <dbReference type="Pfam" id="PF02771"/>
    </source>
</evidence>
<dbReference type="Pfam" id="PF02770">
    <property type="entry name" value="Acyl-CoA_dh_M"/>
    <property type="match status" value="1"/>
</dbReference>
<evidence type="ECO:0000256" key="1">
    <source>
        <dbReference type="ARBA" id="ARBA00001974"/>
    </source>
</evidence>
<name>A0A4Q6XTM9_9SPHN</name>
<dbReference type="GO" id="GO:0003995">
    <property type="term" value="F:acyl-CoA dehydrogenase activity"/>
    <property type="evidence" value="ECO:0007669"/>
    <property type="project" value="TreeGrafter"/>
</dbReference>
<dbReference type="InterPro" id="IPR046373">
    <property type="entry name" value="Acyl-CoA_Oxase/DH_mid-dom_sf"/>
</dbReference>
<dbReference type="Pfam" id="PF00441">
    <property type="entry name" value="Acyl-CoA_dh_1"/>
    <property type="match status" value="1"/>
</dbReference>
<dbReference type="InterPro" id="IPR036250">
    <property type="entry name" value="AcylCo_DH-like_C"/>
</dbReference>
<dbReference type="PANTHER" id="PTHR43884:SF20">
    <property type="entry name" value="ACYL-COA DEHYDROGENASE FADE28"/>
    <property type="match status" value="1"/>
</dbReference>
<dbReference type="PANTHER" id="PTHR43884">
    <property type="entry name" value="ACYL-COA DEHYDROGENASE"/>
    <property type="match status" value="1"/>
</dbReference>
<evidence type="ECO:0000313" key="10">
    <source>
        <dbReference type="EMBL" id="RZF63225.1"/>
    </source>
</evidence>
<reference evidence="10 11" key="1">
    <citation type="submission" date="2019-02" db="EMBL/GenBank/DDBJ databases">
        <authorList>
            <person name="Li Y."/>
        </authorList>
    </citation>
    <scope>NUCLEOTIDE SEQUENCE [LARGE SCALE GENOMIC DNA]</scope>
    <source>
        <strain evidence="10 11">3-7</strain>
    </source>
</reference>
<dbReference type="Pfam" id="PF02771">
    <property type="entry name" value="Acyl-CoA_dh_N"/>
    <property type="match status" value="1"/>
</dbReference>
<evidence type="ECO:0000259" key="7">
    <source>
        <dbReference type="Pfam" id="PF00441"/>
    </source>
</evidence>
<dbReference type="EMBL" id="SGIS01000030">
    <property type="protein sequence ID" value="RZF63225.1"/>
    <property type="molecule type" value="Genomic_DNA"/>
</dbReference>
<accession>A0A4Q6XTM9</accession>
<feature type="domain" description="Acyl-CoA dehydrogenase/oxidase C-terminal" evidence="7">
    <location>
        <begin position="241"/>
        <end position="352"/>
    </location>
</feature>
<evidence type="ECO:0000256" key="6">
    <source>
        <dbReference type="RuleBase" id="RU362125"/>
    </source>
</evidence>
<sequence>MNFNLTEDEEMLKALVERFVRDHYDHESRRSFQARAPGFSVANWRTLGDIGLLAGPLPQDCGGLDIGATGIATMFEALGYGLVVEPVAEAIVLAARLFLTGANEPLRDAWAASLLSGDKRIALAHAEREFRDDACWVRATARYDGDAVILDGEKAFCVTGSRADAYIVSARSSGTPDDQHGVEFFLVPADTVGLTVTEWPMIDGIYAAALRFTDMAVPVSARLNGDFTALAEVEILASLARSAEALGIMRRLFADTIDYLGTRTQFDVPIGSFQAIQHRMVAQYAAIEQSRALINLALVSAQPAAFARAVHGARAYIGEASVALGHEMIQFHGGMGVTDELAIGTGHMRMLMLSRWPDAPLAALDRFVDLDSAIACDLAP</sequence>
<dbReference type="InterPro" id="IPR037069">
    <property type="entry name" value="AcylCoA_DH/ox_N_sf"/>
</dbReference>
<comment type="caution">
    <text evidence="10">The sequence shown here is derived from an EMBL/GenBank/DDBJ whole genome shotgun (WGS) entry which is preliminary data.</text>
</comment>
<protein>
    <submittedName>
        <fullName evidence="10">Acyl-CoA dehydrogenase</fullName>
    </submittedName>
</protein>
<dbReference type="InterPro" id="IPR013786">
    <property type="entry name" value="AcylCoA_DH/ox_N"/>
</dbReference>
<feature type="domain" description="Acyl-CoA dehydrogenase/oxidase N-terminal" evidence="9">
    <location>
        <begin position="6"/>
        <end position="118"/>
    </location>
</feature>
<dbReference type="AlphaFoldDB" id="A0A4Q6XTM9"/>
<evidence type="ECO:0000256" key="5">
    <source>
        <dbReference type="ARBA" id="ARBA00023002"/>
    </source>
</evidence>
<evidence type="ECO:0000256" key="4">
    <source>
        <dbReference type="ARBA" id="ARBA00022827"/>
    </source>
</evidence>
<evidence type="ECO:0000256" key="3">
    <source>
        <dbReference type="ARBA" id="ARBA00022630"/>
    </source>
</evidence>
<keyword evidence="4 6" id="KW-0274">FAD</keyword>
<evidence type="ECO:0000313" key="11">
    <source>
        <dbReference type="Proteomes" id="UP000292085"/>
    </source>
</evidence>
<dbReference type="InterPro" id="IPR009075">
    <property type="entry name" value="AcylCo_DH/oxidase_C"/>
</dbReference>
<dbReference type="InterPro" id="IPR006091">
    <property type="entry name" value="Acyl-CoA_Oxase/DH_mid-dom"/>
</dbReference>
<keyword evidence="5 6" id="KW-0560">Oxidoreductase</keyword>
<dbReference type="Proteomes" id="UP000292085">
    <property type="component" value="Unassembled WGS sequence"/>
</dbReference>